<organism evidence="1 2">
    <name type="scientific">Botrytis galanthina</name>
    <dbReference type="NCBI Taxonomy" id="278940"/>
    <lineage>
        <taxon>Eukaryota</taxon>
        <taxon>Fungi</taxon>
        <taxon>Dikarya</taxon>
        <taxon>Ascomycota</taxon>
        <taxon>Pezizomycotina</taxon>
        <taxon>Leotiomycetes</taxon>
        <taxon>Helotiales</taxon>
        <taxon>Sclerotiniaceae</taxon>
        <taxon>Botrytis</taxon>
    </lineage>
</organism>
<proteinExistence type="predicted"/>
<dbReference type="OrthoDB" id="3474357at2759"/>
<evidence type="ECO:0000313" key="2">
    <source>
        <dbReference type="Proteomes" id="UP000308671"/>
    </source>
</evidence>
<protein>
    <submittedName>
        <fullName evidence="1">Uncharacterized protein</fullName>
    </submittedName>
</protein>
<evidence type="ECO:0000313" key="1">
    <source>
        <dbReference type="EMBL" id="THV44795.1"/>
    </source>
</evidence>
<dbReference type="Proteomes" id="UP000308671">
    <property type="component" value="Unassembled WGS sequence"/>
</dbReference>
<accession>A0A4S8QNS3</accession>
<dbReference type="AlphaFoldDB" id="A0A4S8QNS3"/>
<comment type="caution">
    <text evidence="1">The sequence shown here is derived from an EMBL/GenBank/DDBJ whole genome shotgun (WGS) entry which is preliminary data.</text>
</comment>
<keyword evidence="2" id="KW-1185">Reference proteome</keyword>
<reference evidence="1 2" key="1">
    <citation type="submission" date="2017-12" db="EMBL/GenBank/DDBJ databases">
        <title>Comparative genomics of Botrytis spp.</title>
        <authorList>
            <person name="Valero-Jimenez C.A."/>
            <person name="Tapia P."/>
            <person name="Veloso J."/>
            <person name="Silva-Moreno E."/>
            <person name="Staats M."/>
            <person name="Valdes J.H."/>
            <person name="Van Kan J.A.L."/>
        </authorList>
    </citation>
    <scope>NUCLEOTIDE SEQUENCE [LARGE SCALE GENOMIC DNA]</scope>
    <source>
        <strain evidence="1 2">MUCL435</strain>
    </source>
</reference>
<dbReference type="EMBL" id="PQXL01000577">
    <property type="protein sequence ID" value="THV44795.1"/>
    <property type="molecule type" value="Genomic_DNA"/>
</dbReference>
<sequence length="149" mass="16548">MPARSSIYIELYTPAAEKQEAIRMSLHTGGHRHGDDTGSVYGSTVSSSSGTCVKDRIENPMEKVGAGHSSTLDQGKSVEIKVSGTRVEYLFIYLGGKMASGIWNRGWNDWRMTGARKNEAQLEAQRNGYGMERMKIDMVCMRDPKGRKL</sequence>
<gene>
    <name evidence="1" type="ORF">BGAL_0578g00040</name>
</gene>
<name>A0A4S8QNS3_9HELO</name>